<protein>
    <submittedName>
        <fullName evidence="2">Uncharacterized protein</fullName>
    </submittedName>
</protein>
<proteinExistence type="predicted"/>
<gene>
    <name evidence="2" type="ORF">EH31_11785</name>
</gene>
<sequence length="155" mass="16458">MTKVARNRGTVWLLAGAVLSGLAGLLHIGVIVGGPDWYRFFGAPEEYAVAATRGAIFPAMVTSGIAAVLFIWSAFALSGAGYIARLPLLRVGLIAITAIYLLRGAVLIPAFLYVPYPEGAFDYWSSAIVLVYGIVHAVGLAFAWRALSDRTESAI</sequence>
<organism evidence="2 3">
    <name type="scientific">Erythrobacter longus</name>
    <dbReference type="NCBI Taxonomy" id="1044"/>
    <lineage>
        <taxon>Bacteria</taxon>
        <taxon>Pseudomonadati</taxon>
        <taxon>Pseudomonadota</taxon>
        <taxon>Alphaproteobacteria</taxon>
        <taxon>Sphingomonadales</taxon>
        <taxon>Erythrobacteraceae</taxon>
        <taxon>Erythrobacter/Porphyrobacter group</taxon>
        <taxon>Erythrobacter</taxon>
    </lineage>
</organism>
<feature type="transmembrane region" description="Helical" evidence="1">
    <location>
        <begin position="89"/>
        <end position="111"/>
    </location>
</feature>
<dbReference type="eggNOG" id="ENOG50303H9">
    <property type="taxonomic scope" value="Bacteria"/>
</dbReference>
<feature type="transmembrane region" description="Helical" evidence="1">
    <location>
        <begin position="12"/>
        <end position="35"/>
    </location>
</feature>
<keyword evidence="1" id="KW-0472">Membrane</keyword>
<keyword evidence="3" id="KW-1185">Reference proteome</keyword>
<keyword evidence="1" id="KW-0812">Transmembrane</keyword>
<name>A0A074M550_ERYLO</name>
<evidence type="ECO:0000313" key="3">
    <source>
        <dbReference type="Proteomes" id="UP000027647"/>
    </source>
</evidence>
<feature type="transmembrane region" description="Helical" evidence="1">
    <location>
        <begin position="55"/>
        <end position="77"/>
    </location>
</feature>
<reference evidence="2 3" key="1">
    <citation type="submission" date="2014-04" db="EMBL/GenBank/DDBJ databases">
        <title>A comprehensive comparison of genomes of Erythrobacter spp. strains.</title>
        <authorList>
            <person name="Zheng Q."/>
        </authorList>
    </citation>
    <scope>NUCLEOTIDE SEQUENCE [LARGE SCALE GENOMIC DNA]</scope>
    <source>
        <strain evidence="2 3">DSM 6997</strain>
    </source>
</reference>
<dbReference type="AlphaFoldDB" id="A0A074M550"/>
<dbReference type="STRING" id="1044.EH31_11785"/>
<keyword evidence="1" id="KW-1133">Transmembrane helix</keyword>
<dbReference type="Proteomes" id="UP000027647">
    <property type="component" value="Unassembled WGS sequence"/>
</dbReference>
<comment type="caution">
    <text evidence="2">The sequence shown here is derived from an EMBL/GenBank/DDBJ whole genome shotgun (WGS) entry which is preliminary data.</text>
</comment>
<dbReference type="EMBL" id="JMIW01000004">
    <property type="protein sequence ID" value="KEO89826.1"/>
    <property type="molecule type" value="Genomic_DNA"/>
</dbReference>
<evidence type="ECO:0000313" key="2">
    <source>
        <dbReference type="EMBL" id="KEO89826.1"/>
    </source>
</evidence>
<accession>A0A074M550</accession>
<evidence type="ECO:0000256" key="1">
    <source>
        <dbReference type="SAM" id="Phobius"/>
    </source>
</evidence>
<dbReference type="OrthoDB" id="5457135at2"/>
<dbReference type="RefSeq" id="WP_034960401.1">
    <property type="nucleotide sequence ID" value="NZ_JMIW01000004.1"/>
</dbReference>
<feature type="transmembrane region" description="Helical" evidence="1">
    <location>
        <begin position="123"/>
        <end position="144"/>
    </location>
</feature>